<feature type="domain" description="G-patch" evidence="2">
    <location>
        <begin position="26"/>
        <end position="72"/>
    </location>
</feature>
<evidence type="ECO:0000256" key="1">
    <source>
        <dbReference type="SAM" id="MobiDB-lite"/>
    </source>
</evidence>
<dbReference type="Proteomes" id="UP000694429">
    <property type="component" value="Chromosome 16"/>
</dbReference>
<dbReference type="AlphaFoldDB" id="A0A8C0PB88"/>
<dbReference type="SMART" id="SM00443">
    <property type="entry name" value="G_patch"/>
    <property type="match status" value="1"/>
</dbReference>
<name>A0A8C0PB88_CANLF</name>
<dbReference type="GO" id="GO:0003676">
    <property type="term" value="F:nucleic acid binding"/>
    <property type="evidence" value="ECO:0007669"/>
    <property type="project" value="InterPro"/>
</dbReference>
<organism evidence="3 4">
    <name type="scientific">Canis lupus familiaris</name>
    <name type="common">Dog</name>
    <name type="synonym">Canis familiaris</name>
    <dbReference type="NCBI Taxonomy" id="9615"/>
    <lineage>
        <taxon>Eukaryota</taxon>
        <taxon>Metazoa</taxon>
        <taxon>Chordata</taxon>
        <taxon>Craniata</taxon>
        <taxon>Vertebrata</taxon>
        <taxon>Euteleostomi</taxon>
        <taxon>Mammalia</taxon>
        <taxon>Eutheria</taxon>
        <taxon>Laurasiatheria</taxon>
        <taxon>Carnivora</taxon>
        <taxon>Caniformia</taxon>
        <taxon>Canidae</taxon>
        <taxon>Canis</taxon>
    </lineage>
</organism>
<dbReference type="Ensembl" id="ENSCAFT00030043262.1">
    <property type="protein sequence ID" value="ENSCAFP00030037753.1"/>
    <property type="gene ID" value="ENSCAFG00030023549.1"/>
</dbReference>
<dbReference type="InterPro" id="IPR050656">
    <property type="entry name" value="PINX1"/>
</dbReference>
<dbReference type="PANTHER" id="PTHR23149">
    <property type="entry name" value="G PATCH DOMAIN CONTAINING PROTEIN"/>
    <property type="match status" value="1"/>
</dbReference>
<proteinExistence type="predicted"/>
<dbReference type="PANTHER" id="PTHR23149:SF27">
    <property type="entry name" value="PIN2_TERF1-INTERACTING TELOMERASE INHIBITOR 1"/>
    <property type="match status" value="1"/>
</dbReference>
<feature type="region of interest" description="Disordered" evidence="1">
    <location>
        <begin position="65"/>
        <end position="92"/>
    </location>
</feature>
<dbReference type="PROSITE" id="PS50174">
    <property type="entry name" value="G_PATCH"/>
    <property type="match status" value="1"/>
</dbReference>
<reference evidence="3" key="2">
    <citation type="submission" date="2025-08" db="UniProtKB">
        <authorList>
            <consortium name="Ensembl"/>
        </authorList>
    </citation>
    <scope>IDENTIFICATION</scope>
</reference>
<feature type="region of interest" description="Disordered" evidence="1">
    <location>
        <begin position="193"/>
        <end position="228"/>
    </location>
</feature>
<accession>A0A8C0PB88</accession>
<feature type="compositionally biased region" description="Basic residues" evidence="1">
    <location>
        <begin position="218"/>
        <end position="228"/>
    </location>
</feature>
<protein>
    <recommendedName>
        <fullName evidence="2">G-patch domain-containing protein</fullName>
    </recommendedName>
</protein>
<sequence>MSMLAEHQRKQKWAVDPRNTAWSNDDSKFGQRMLEKMGWSKGKGLGAQEQGATDHIKVQVKNNHLGLGATINNEDDSSPATPDGNSSSTTTTSAFTIQEYFAKRKAELKNKPQVIAAGPDFAETQTERKNGKKRKKEAKDRKVEIYTVPKAKKKRHQVEWQLGDPCWDKNSGVSAENGEDCVWPPHVQDITLKSKKRREKKNQVEVAMDATLHDTPVKKKKKKKKGSK</sequence>
<evidence type="ECO:0000313" key="3">
    <source>
        <dbReference type="Ensembl" id="ENSCAFP00030037753.1"/>
    </source>
</evidence>
<feature type="region of interest" description="Disordered" evidence="1">
    <location>
        <begin position="112"/>
        <end position="142"/>
    </location>
</feature>
<dbReference type="InterPro" id="IPR000467">
    <property type="entry name" value="G_patch_dom"/>
</dbReference>
<reference evidence="3" key="1">
    <citation type="submission" date="2019-03" db="EMBL/GenBank/DDBJ databases">
        <authorList>
            <person name="Warren W.C."/>
            <person name="Johnson G.S."/>
        </authorList>
    </citation>
    <scope>NUCLEOTIDE SEQUENCE [LARGE SCALE GENOMIC DNA]</scope>
    <source>
        <strain evidence="3">Basenji</strain>
    </source>
</reference>
<evidence type="ECO:0000259" key="2">
    <source>
        <dbReference type="PROSITE" id="PS50174"/>
    </source>
</evidence>
<evidence type="ECO:0000313" key="4">
    <source>
        <dbReference type="Proteomes" id="UP000694429"/>
    </source>
</evidence>
<feature type="region of interest" description="Disordered" evidence="1">
    <location>
        <begin position="1"/>
        <end position="28"/>
    </location>
</feature>
<dbReference type="Pfam" id="PF01585">
    <property type="entry name" value="G-patch"/>
    <property type="match status" value="1"/>
</dbReference>